<dbReference type="Pfam" id="PF01321">
    <property type="entry name" value="Creatinase_N"/>
    <property type="match status" value="1"/>
</dbReference>
<dbReference type="SUPFAM" id="SSF53092">
    <property type="entry name" value="Creatinase/prolidase N-terminal domain"/>
    <property type="match status" value="1"/>
</dbReference>
<feature type="domain" description="Peptidase M24" evidence="1">
    <location>
        <begin position="155"/>
        <end position="391"/>
    </location>
</feature>
<protein>
    <submittedName>
        <fullName evidence="3">Peptidase M24</fullName>
    </submittedName>
</protein>
<gene>
    <name evidence="3" type="ORF">BHW43_00890</name>
</gene>
<comment type="caution">
    <text evidence="3">The sequence shown here is derived from an EMBL/GenBank/DDBJ whole genome shotgun (WGS) entry which is preliminary data.</text>
</comment>
<dbReference type="PANTHER" id="PTHR46112">
    <property type="entry name" value="AMINOPEPTIDASE"/>
    <property type="match status" value="1"/>
</dbReference>
<feature type="domain" description="Creatinase N-terminal" evidence="2">
    <location>
        <begin position="25"/>
        <end position="146"/>
    </location>
</feature>
<reference evidence="3 4" key="1">
    <citation type="journal article" date="2016" name="Nat. Biotechnol.">
        <title>Measurement of bacterial replication rates in microbial communities.</title>
        <authorList>
            <person name="Brown C.T."/>
            <person name="Olm M.R."/>
            <person name="Thomas B.C."/>
            <person name="Banfield J.F."/>
        </authorList>
    </citation>
    <scope>NUCLEOTIDE SEQUENCE [LARGE SCALE GENOMIC DNA]</scope>
    <source>
        <strain evidence="3">46_33</strain>
    </source>
</reference>
<dbReference type="SUPFAM" id="SSF55920">
    <property type="entry name" value="Creatinase/aminopeptidase"/>
    <property type="match status" value="1"/>
</dbReference>
<evidence type="ECO:0000313" key="3">
    <source>
        <dbReference type="EMBL" id="OLA39474.1"/>
    </source>
</evidence>
<dbReference type="InterPro" id="IPR050659">
    <property type="entry name" value="Peptidase_M24B"/>
</dbReference>
<sequence>MAVLEQTAVLTDAIRPVPASELEARLEKFRRLMDEMHPGWEMAAVNHKIAMYYFTGTMQDGVLLIRPQDAVFWVRRNYERAVNESHFSDIRPMHSFREAAAYYGSAPRIMYVETKKATLDWERMLHKYFAFEEIGSFDAVLQELRLRKSAYELQQMERSGAIHETVLDVIAPKLIHAGISEAQLAIELYSEMVQRGSHGTARFNQSLGEEVVGLASFGKSGLVRTGFDGPGGTGGTCIAVQSIGNAFRKLKSGRLVYLDVPCGFDGYHTDKTVVYYFGSLQKDEQCARLLAAQERCLELEQEVVSMMVPGEPIENLYLRTMEKFDNVYGDAFMNGGKFLGHSIGLVMDEAPAIAKGFKQPLEPGMTFAVEPKIALPGLGLVGTENTYVVTEKGACSLTGRSHALREIE</sequence>
<organism evidence="3 4">
    <name type="scientific">Phascolarctobacterium succinatutens</name>
    <dbReference type="NCBI Taxonomy" id="626940"/>
    <lineage>
        <taxon>Bacteria</taxon>
        <taxon>Bacillati</taxon>
        <taxon>Bacillota</taxon>
        <taxon>Negativicutes</taxon>
        <taxon>Acidaminococcales</taxon>
        <taxon>Acidaminococcaceae</taxon>
        <taxon>Phascolarctobacterium</taxon>
    </lineage>
</organism>
<dbReference type="Pfam" id="PF00557">
    <property type="entry name" value="Peptidase_M24"/>
    <property type="match status" value="1"/>
</dbReference>
<dbReference type="InterPro" id="IPR029149">
    <property type="entry name" value="Creatin/AminoP/Spt16_N"/>
</dbReference>
<dbReference type="InterPro" id="IPR000994">
    <property type="entry name" value="Pept_M24"/>
</dbReference>
<name>A0A1Q6RAS7_9FIRM</name>
<dbReference type="Proteomes" id="UP000186777">
    <property type="component" value="Unassembled WGS sequence"/>
</dbReference>
<dbReference type="CDD" id="cd01066">
    <property type="entry name" value="APP_MetAP"/>
    <property type="match status" value="1"/>
</dbReference>
<evidence type="ECO:0000259" key="2">
    <source>
        <dbReference type="Pfam" id="PF01321"/>
    </source>
</evidence>
<evidence type="ECO:0000259" key="1">
    <source>
        <dbReference type="Pfam" id="PF00557"/>
    </source>
</evidence>
<proteinExistence type="predicted"/>
<dbReference type="EMBL" id="MNTG01000001">
    <property type="protein sequence ID" value="OLA39474.1"/>
    <property type="molecule type" value="Genomic_DNA"/>
</dbReference>
<evidence type="ECO:0000313" key="4">
    <source>
        <dbReference type="Proteomes" id="UP000186777"/>
    </source>
</evidence>
<dbReference type="InterPro" id="IPR036005">
    <property type="entry name" value="Creatinase/aminopeptidase-like"/>
</dbReference>
<dbReference type="RefSeq" id="WP_303679149.1">
    <property type="nucleotide sequence ID" value="NZ_DAWEJP010000027.1"/>
</dbReference>
<accession>A0A1Q6RAS7</accession>
<dbReference type="Gene3D" id="3.90.230.10">
    <property type="entry name" value="Creatinase/methionine aminopeptidase superfamily"/>
    <property type="match status" value="1"/>
</dbReference>
<dbReference type="PANTHER" id="PTHR46112:SF2">
    <property type="entry name" value="XAA-PRO AMINOPEPTIDASE P-RELATED"/>
    <property type="match status" value="1"/>
</dbReference>
<dbReference type="Gene3D" id="3.40.350.10">
    <property type="entry name" value="Creatinase/prolidase N-terminal domain"/>
    <property type="match status" value="1"/>
</dbReference>
<dbReference type="AlphaFoldDB" id="A0A1Q6RAS7"/>
<dbReference type="InterPro" id="IPR000587">
    <property type="entry name" value="Creatinase_N"/>
</dbReference>
<dbReference type="STRING" id="626940.BHW43_00890"/>